<name>A0A7W7ZFH4_9BACT</name>
<protein>
    <submittedName>
        <fullName evidence="7">Flp pilus assembly secretin CpaC</fullName>
    </submittedName>
</protein>
<keyword evidence="3 5" id="KW-0472">Membrane</keyword>
<dbReference type="RefSeq" id="WP_184219609.1">
    <property type="nucleotide sequence ID" value="NZ_JACHIP010000005.1"/>
</dbReference>
<dbReference type="Pfam" id="PF00263">
    <property type="entry name" value="Secretin"/>
    <property type="match status" value="1"/>
</dbReference>
<dbReference type="PANTHER" id="PTHR30332">
    <property type="entry name" value="PROBABLE GENERAL SECRETION PATHWAY PROTEIN D"/>
    <property type="match status" value="1"/>
</dbReference>
<keyword evidence="5" id="KW-0812">Transmembrane</keyword>
<comment type="similarity">
    <text evidence="4">Belongs to the bacterial secretin family.</text>
</comment>
<keyword evidence="2" id="KW-0732">Signal</keyword>
<evidence type="ECO:0000256" key="4">
    <source>
        <dbReference type="RuleBase" id="RU004003"/>
    </source>
</evidence>
<sequence>MRLPALHAIYDDTRKRPCRRFVFAGLVLGACFCSHCASLIAQTSGTASDPGITTSVTGAVSQQRNPKNNTHAKENSRAEQAFIDGARLLERNDREAAERQFQIAANLAPDNRDYALAVTSVREGRVVELVHQAGKARIDGHVIQAEALLTQARKIDPDNPLLAQHPNPNEPVKSSRVDSWIIDGPRLAGPVELKPAAGLKSFHIHAALPEALRQLGAAYGLKVITDSTVPQQQVKFDLEDVTFAQAVRVLSQMGTIFTVPLTPDSFFVAIDNQESRTKYQHQVQETIYAAGMTNEQLAELGNMIRSVFEVKQVTVQNSFGTLVVRAPADTLDALNLTLRDLLEGNSEVMIDLKLYSVDKTTTRNIGATLPSQAGAFSLAGEAQSLVAANQTLINQAIAQGLVPAGTSDILVVLALIKAGLITSPLISGLLATVGGGITTAGIYSTTTSGLNLALNSSDTRALDEIQLRVGDRQSATFRAGSKYPITQSTYSTTAASTSALGGATVNGVSVASLLNAATTATTPQIQYEDLGLTLKATPTIQKAGLISLHLDFKIESLAGGSVDNIPVLTNTSFTSDVTVADGATAFLVSNMSQSQSAAVTGIPGLSDLPGFQSTPDLLRTVDAGELLMVLTPHLVRKRSNDTAGPLIPITVPASSTSE</sequence>
<feature type="transmembrane region" description="Helical" evidence="5">
    <location>
        <begin position="21"/>
        <end position="41"/>
    </location>
</feature>
<gene>
    <name evidence="7" type="ORF">HDF16_003682</name>
</gene>
<evidence type="ECO:0000313" key="7">
    <source>
        <dbReference type="EMBL" id="MBB5058959.1"/>
    </source>
</evidence>
<keyword evidence="8" id="KW-1185">Reference proteome</keyword>
<dbReference type="GO" id="GO:0015627">
    <property type="term" value="C:type II protein secretion system complex"/>
    <property type="evidence" value="ECO:0007669"/>
    <property type="project" value="TreeGrafter"/>
</dbReference>
<feature type="domain" description="Type II/III secretion system secretin-like" evidence="6">
    <location>
        <begin position="457"/>
        <end position="636"/>
    </location>
</feature>
<comment type="subcellular location">
    <subcellularLocation>
        <location evidence="1">Membrane</location>
    </subcellularLocation>
</comment>
<evidence type="ECO:0000256" key="3">
    <source>
        <dbReference type="ARBA" id="ARBA00023136"/>
    </source>
</evidence>
<dbReference type="Proteomes" id="UP000540989">
    <property type="component" value="Unassembled WGS sequence"/>
</dbReference>
<evidence type="ECO:0000259" key="6">
    <source>
        <dbReference type="Pfam" id="PF00263"/>
    </source>
</evidence>
<dbReference type="InterPro" id="IPR050810">
    <property type="entry name" value="Bact_Secretion_Sys_Channel"/>
</dbReference>
<dbReference type="GO" id="GO:0016020">
    <property type="term" value="C:membrane"/>
    <property type="evidence" value="ECO:0007669"/>
    <property type="project" value="UniProtKB-SubCell"/>
</dbReference>
<accession>A0A7W7ZFH4</accession>
<evidence type="ECO:0000256" key="5">
    <source>
        <dbReference type="SAM" id="Phobius"/>
    </source>
</evidence>
<comment type="caution">
    <text evidence="7">The sequence shown here is derived from an EMBL/GenBank/DDBJ whole genome shotgun (WGS) entry which is preliminary data.</text>
</comment>
<dbReference type="PROSITE" id="PS51257">
    <property type="entry name" value="PROKAR_LIPOPROTEIN"/>
    <property type="match status" value="1"/>
</dbReference>
<keyword evidence="5" id="KW-1133">Transmembrane helix</keyword>
<evidence type="ECO:0000256" key="2">
    <source>
        <dbReference type="ARBA" id="ARBA00022729"/>
    </source>
</evidence>
<dbReference type="GO" id="GO:0009306">
    <property type="term" value="P:protein secretion"/>
    <property type="evidence" value="ECO:0007669"/>
    <property type="project" value="InterPro"/>
</dbReference>
<evidence type="ECO:0000256" key="1">
    <source>
        <dbReference type="ARBA" id="ARBA00004370"/>
    </source>
</evidence>
<reference evidence="7 8" key="1">
    <citation type="submission" date="2020-08" db="EMBL/GenBank/DDBJ databases">
        <title>Genomic Encyclopedia of Type Strains, Phase IV (KMG-V): Genome sequencing to study the core and pangenomes of soil and plant-associated prokaryotes.</title>
        <authorList>
            <person name="Whitman W."/>
        </authorList>
    </citation>
    <scope>NUCLEOTIDE SEQUENCE [LARGE SCALE GENOMIC DNA]</scope>
    <source>
        <strain evidence="7 8">M8UP14</strain>
    </source>
</reference>
<proteinExistence type="inferred from homology"/>
<dbReference type="PANTHER" id="PTHR30332:SF24">
    <property type="entry name" value="SECRETIN GSPD-RELATED"/>
    <property type="match status" value="1"/>
</dbReference>
<dbReference type="EMBL" id="JACHIP010000005">
    <property type="protein sequence ID" value="MBB5058959.1"/>
    <property type="molecule type" value="Genomic_DNA"/>
</dbReference>
<organism evidence="7 8">
    <name type="scientific">Granulicella aggregans</name>
    <dbReference type="NCBI Taxonomy" id="474949"/>
    <lineage>
        <taxon>Bacteria</taxon>
        <taxon>Pseudomonadati</taxon>
        <taxon>Acidobacteriota</taxon>
        <taxon>Terriglobia</taxon>
        <taxon>Terriglobales</taxon>
        <taxon>Acidobacteriaceae</taxon>
        <taxon>Granulicella</taxon>
    </lineage>
</organism>
<dbReference type="AlphaFoldDB" id="A0A7W7ZFH4"/>
<dbReference type="InterPro" id="IPR004846">
    <property type="entry name" value="T2SS/T3SS_dom"/>
</dbReference>
<evidence type="ECO:0000313" key="8">
    <source>
        <dbReference type="Proteomes" id="UP000540989"/>
    </source>
</evidence>